<feature type="region of interest" description="Disordered" evidence="1">
    <location>
        <begin position="219"/>
        <end position="250"/>
    </location>
</feature>
<reference evidence="2" key="1">
    <citation type="submission" date="2014-05" db="EMBL/GenBank/DDBJ databases">
        <title>The transcriptome of the halophilic microalga Tetraselmis sp. GSL018 isolated from the Great Salt Lake, Utah.</title>
        <authorList>
            <person name="Jinkerson R.E."/>
            <person name="D'Adamo S."/>
            <person name="Posewitz M.C."/>
        </authorList>
    </citation>
    <scope>NUCLEOTIDE SEQUENCE</scope>
    <source>
        <strain evidence="2">GSL018</strain>
    </source>
</reference>
<feature type="non-terminal residue" evidence="2">
    <location>
        <position position="250"/>
    </location>
</feature>
<dbReference type="EMBL" id="GBEZ01013552">
    <property type="protein sequence ID" value="JAC72445.1"/>
    <property type="molecule type" value="Transcribed_RNA"/>
</dbReference>
<dbReference type="AlphaFoldDB" id="A0A061RP23"/>
<feature type="non-terminal residue" evidence="2">
    <location>
        <position position="1"/>
    </location>
</feature>
<proteinExistence type="predicted"/>
<organism evidence="2">
    <name type="scientific">Tetraselmis sp. GSL018</name>
    <dbReference type="NCBI Taxonomy" id="582737"/>
    <lineage>
        <taxon>Eukaryota</taxon>
        <taxon>Viridiplantae</taxon>
        <taxon>Chlorophyta</taxon>
        <taxon>core chlorophytes</taxon>
        <taxon>Chlorodendrophyceae</taxon>
        <taxon>Chlorodendrales</taxon>
        <taxon>Chlorodendraceae</taxon>
        <taxon>Tetraselmis</taxon>
    </lineage>
</organism>
<protein>
    <submittedName>
        <fullName evidence="2">Uncharacterized protein</fullName>
    </submittedName>
</protein>
<name>A0A061RP23_9CHLO</name>
<accession>A0A061RP23</accession>
<feature type="region of interest" description="Disordered" evidence="1">
    <location>
        <begin position="59"/>
        <end position="95"/>
    </location>
</feature>
<sequence>EAAQVQLYPPRQLPRAIGGPLLLRLMPFAQRALQPLLVAHRERRHGRLEGLRLRPAALSEVRDEPRSRRRQRRGRGRVRSRGRALEEEGDEQCGGGAAEAVGALDAERGCVFALRNPKEQHEALDRGSSEPIPLRGRGLPCLIGSAAVTVAAAGISQRCRLPSITAAAVSVLKLAQDTGDRGASHMEEARDSPQPRIASGCRLCARLCCPLERHHRREPLRVRPRRPPPSRPIAPCASAPAPPASQRAVR</sequence>
<evidence type="ECO:0000256" key="1">
    <source>
        <dbReference type="SAM" id="MobiDB-lite"/>
    </source>
</evidence>
<feature type="compositionally biased region" description="Low complexity" evidence="1">
    <location>
        <begin position="233"/>
        <end position="250"/>
    </location>
</feature>
<gene>
    <name evidence="2" type="ORF">TSPGSL018_31330</name>
</gene>
<evidence type="ECO:0000313" key="2">
    <source>
        <dbReference type="EMBL" id="JAC72445.1"/>
    </source>
</evidence>
<feature type="compositionally biased region" description="Basic residues" evidence="1">
    <location>
        <begin position="219"/>
        <end position="228"/>
    </location>
</feature>
<feature type="compositionally biased region" description="Basic residues" evidence="1">
    <location>
        <begin position="67"/>
        <end position="82"/>
    </location>
</feature>